<dbReference type="STRING" id="431595.K3X6X5"/>
<dbReference type="CDD" id="cd01876">
    <property type="entry name" value="YihA_EngB"/>
    <property type="match status" value="1"/>
</dbReference>
<evidence type="ECO:0000313" key="11">
    <source>
        <dbReference type="EnsemblProtists" id="PYU1_T012974"/>
    </source>
</evidence>
<dbReference type="InterPro" id="IPR006073">
    <property type="entry name" value="GTP-bd"/>
</dbReference>
<dbReference type="PANTHER" id="PTHR11649:SF13">
    <property type="entry name" value="ENGB-TYPE G DOMAIN-CONTAINING PROTEIN"/>
    <property type="match status" value="1"/>
</dbReference>
<keyword evidence="8" id="KW-0717">Septation</keyword>
<evidence type="ECO:0000256" key="4">
    <source>
        <dbReference type="ARBA" id="ARBA00022723"/>
    </source>
</evidence>
<dbReference type="SUPFAM" id="SSF52540">
    <property type="entry name" value="P-loop containing nucleoside triphosphate hydrolases"/>
    <property type="match status" value="1"/>
</dbReference>
<dbReference type="GO" id="GO:0051301">
    <property type="term" value="P:cell division"/>
    <property type="evidence" value="ECO:0007669"/>
    <property type="project" value="UniProtKB-KW"/>
</dbReference>
<dbReference type="GO" id="GO:0046872">
    <property type="term" value="F:metal ion binding"/>
    <property type="evidence" value="ECO:0007669"/>
    <property type="project" value="UniProtKB-KW"/>
</dbReference>
<dbReference type="NCBIfam" id="TIGR03598">
    <property type="entry name" value="GTPase_YsxC"/>
    <property type="match status" value="1"/>
</dbReference>
<dbReference type="Proteomes" id="UP000019132">
    <property type="component" value="Unassembled WGS sequence"/>
</dbReference>
<reference evidence="12" key="2">
    <citation type="submission" date="2010-04" db="EMBL/GenBank/DDBJ databases">
        <authorList>
            <person name="Buell R."/>
            <person name="Hamilton J."/>
            <person name="Hostetler J."/>
        </authorList>
    </citation>
    <scope>NUCLEOTIDE SEQUENCE [LARGE SCALE GENOMIC DNA]</scope>
    <source>
        <strain evidence="12">DAOM:BR144</strain>
    </source>
</reference>
<protein>
    <recommendedName>
        <fullName evidence="10">EngB-type G domain-containing protein</fullName>
    </recommendedName>
</protein>
<dbReference type="VEuPathDB" id="FungiDB:PYU1_G012947"/>
<keyword evidence="7" id="KW-0342">GTP-binding</keyword>
<dbReference type="EnsemblProtists" id="PYU1_T012974">
    <property type="protein sequence ID" value="PYU1_T012974"/>
    <property type="gene ID" value="PYU1_G012947"/>
</dbReference>
<feature type="domain" description="EngB-type G" evidence="10">
    <location>
        <begin position="88"/>
        <end position="273"/>
    </location>
</feature>
<evidence type="ECO:0000256" key="8">
    <source>
        <dbReference type="ARBA" id="ARBA00023210"/>
    </source>
</evidence>
<organism evidence="11 12">
    <name type="scientific">Globisporangium ultimum (strain ATCC 200006 / CBS 805.95 / DAOM BR144)</name>
    <name type="common">Pythium ultimum</name>
    <dbReference type="NCBI Taxonomy" id="431595"/>
    <lineage>
        <taxon>Eukaryota</taxon>
        <taxon>Sar</taxon>
        <taxon>Stramenopiles</taxon>
        <taxon>Oomycota</taxon>
        <taxon>Peronosporomycetes</taxon>
        <taxon>Pythiales</taxon>
        <taxon>Pythiaceae</taxon>
        <taxon>Globisporangium</taxon>
    </lineage>
</organism>
<dbReference type="GO" id="GO:0005525">
    <property type="term" value="F:GTP binding"/>
    <property type="evidence" value="ECO:0007669"/>
    <property type="project" value="UniProtKB-KW"/>
</dbReference>
<evidence type="ECO:0000313" key="12">
    <source>
        <dbReference type="Proteomes" id="UP000019132"/>
    </source>
</evidence>
<keyword evidence="12" id="KW-1185">Reference proteome</keyword>
<keyword evidence="3" id="KW-0132">Cell division</keyword>
<dbReference type="FunCoup" id="K3X6X5">
    <property type="interactions" value="2"/>
</dbReference>
<accession>K3X6X5</accession>
<keyword evidence="5" id="KW-0547">Nucleotide-binding</keyword>
<keyword evidence="6" id="KW-0460">Magnesium</keyword>
<dbReference type="Gene3D" id="3.40.50.300">
    <property type="entry name" value="P-loop containing nucleotide triphosphate hydrolases"/>
    <property type="match status" value="1"/>
</dbReference>
<reference evidence="11" key="3">
    <citation type="submission" date="2015-02" db="UniProtKB">
        <authorList>
            <consortium name="EnsemblProtists"/>
        </authorList>
    </citation>
    <scope>IDENTIFICATION</scope>
    <source>
        <strain evidence="11">DAOM BR144</strain>
    </source>
</reference>
<keyword evidence="4" id="KW-0479">Metal-binding</keyword>
<dbReference type="HOGENOM" id="CLU_033732_2_0_1"/>
<evidence type="ECO:0000256" key="2">
    <source>
        <dbReference type="ARBA" id="ARBA00009638"/>
    </source>
</evidence>
<dbReference type="InterPro" id="IPR019987">
    <property type="entry name" value="GTP-bd_ribosome_bio_YsxC"/>
</dbReference>
<dbReference type="AlphaFoldDB" id="K3X6X5"/>
<evidence type="ECO:0000256" key="7">
    <source>
        <dbReference type="ARBA" id="ARBA00023134"/>
    </source>
</evidence>
<reference evidence="12" key="1">
    <citation type="journal article" date="2010" name="Genome Biol.">
        <title>Genome sequence of the necrotrophic plant pathogen Pythium ultimum reveals original pathogenicity mechanisms and effector repertoire.</title>
        <authorList>
            <person name="Levesque C.A."/>
            <person name="Brouwer H."/>
            <person name="Cano L."/>
            <person name="Hamilton J.P."/>
            <person name="Holt C."/>
            <person name="Huitema E."/>
            <person name="Raffaele S."/>
            <person name="Robideau G.P."/>
            <person name="Thines M."/>
            <person name="Win J."/>
            <person name="Zerillo M.M."/>
            <person name="Beakes G.W."/>
            <person name="Boore J.L."/>
            <person name="Busam D."/>
            <person name="Dumas B."/>
            <person name="Ferriera S."/>
            <person name="Fuerstenberg S.I."/>
            <person name="Gachon C.M."/>
            <person name="Gaulin E."/>
            <person name="Govers F."/>
            <person name="Grenville-Briggs L."/>
            <person name="Horner N."/>
            <person name="Hostetler J."/>
            <person name="Jiang R.H."/>
            <person name="Johnson J."/>
            <person name="Krajaejun T."/>
            <person name="Lin H."/>
            <person name="Meijer H.J."/>
            <person name="Moore B."/>
            <person name="Morris P."/>
            <person name="Phuntmart V."/>
            <person name="Puiu D."/>
            <person name="Shetty J."/>
            <person name="Stajich J.E."/>
            <person name="Tripathy S."/>
            <person name="Wawra S."/>
            <person name="van West P."/>
            <person name="Whitty B.R."/>
            <person name="Coutinho P.M."/>
            <person name="Henrissat B."/>
            <person name="Martin F."/>
            <person name="Thomas P.D."/>
            <person name="Tyler B.M."/>
            <person name="De Vries R.P."/>
            <person name="Kamoun S."/>
            <person name="Yandell M."/>
            <person name="Tisserat N."/>
            <person name="Buell C.R."/>
        </authorList>
    </citation>
    <scope>NUCLEOTIDE SEQUENCE</scope>
    <source>
        <strain evidence="12">DAOM:BR144</strain>
    </source>
</reference>
<comment type="similarity">
    <text evidence="2">Belongs to the TRAFAC class TrmE-Era-EngA-EngB-Septin-like GTPase superfamily. EngB GTPase family.</text>
</comment>
<keyword evidence="9" id="KW-0131">Cell cycle</keyword>
<dbReference type="OMA" id="WGALFDH"/>
<sequence length="277" mass="30795">MLPSLVLRRCAARTALFSAARPSASTFVRHISKKKARLANVQVLWPIAGVDEPPQLLPHEIDFTNRLFKAESKLITSTADVDDLPEWTIPEIAFAGRSNVGKSSIINAIVGQPGLVRTSKTPGRTQKLHFFSVGGKVGSLPDLSLVDMPGYGFATAPKAVVDEWHDLVGGYIKKRRGSNLKTIYLLIDSRRGIAKVDEEFMDYLHDLGMIYQVVFTKADTVTIPELTKQIQKAQEIAMRIDRISMNPIIHVSSTKESFGIRELQRHMVSMTGMLLNR</sequence>
<dbReference type="HAMAP" id="MF_00321">
    <property type="entry name" value="GTPase_EngB"/>
    <property type="match status" value="1"/>
</dbReference>
<dbReference type="PROSITE" id="PS51706">
    <property type="entry name" value="G_ENGB"/>
    <property type="match status" value="1"/>
</dbReference>
<evidence type="ECO:0000256" key="5">
    <source>
        <dbReference type="ARBA" id="ARBA00022741"/>
    </source>
</evidence>
<comment type="cofactor">
    <cofactor evidence="1">
        <name>Mg(2+)</name>
        <dbReference type="ChEBI" id="CHEBI:18420"/>
    </cofactor>
</comment>
<dbReference type="Pfam" id="PF01926">
    <property type="entry name" value="MMR_HSR1"/>
    <property type="match status" value="1"/>
</dbReference>
<dbReference type="InParanoid" id="K3X6X5"/>
<evidence type="ECO:0000259" key="10">
    <source>
        <dbReference type="PROSITE" id="PS51706"/>
    </source>
</evidence>
<evidence type="ECO:0000256" key="6">
    <source>
        <dbReference type="ARBA" id="ARBA00022842"/>
    </source>
</evidence>
<name>K3X6X5_GLOUD</name>
<proteinExistence type="inferred from homology"/>
<dbReference type="eggNOG" id="KOG2486">
    <property type="taxonomic scope" value="Eukaryota"/>
</dbReference>
<evidence type="ECO:0000256" key="9">
    <source>
        <dbReference type="ARBA" id="ARBA00023306"/>
    </source>
</evidence>
<evidence type="ECO:0000256" key="1">
    <source>
        <dbReference type="ARBA" id="ARBA00001946"/>
    </source>
</evidence>
<dbReference type="InterPro" id="IPR027417">
    <property type="entry name" value="P-loop_NTPase"/>
</dbReference>
<dbReference type="InterPro" id="IPR030393">
    <property type="entry name" value="G_ENGB_dom"/>
</dbReference>
<evidence type="ECO:0000256" key="3">
    <source>
        <dbReference type="ARBA" id="ARBA00022618"/>
    </source>
</evidence>
<dbReference type="PANTHER" id="PTHR11649">
    <property type="entry name" value="MSS1/TRME-RELATED GTP-BINDING PROTEIN"/>
    <property type="match status" value="1"/>
</dbReference>
<dbReference type="EMBL" id="GL376607">
    <property type="status" value="NOT_ANNOTATED_CDS"/>
    <property type="molecule type" value="Genomic_DNA"/>
</dbReference>